<dbReference type="PANTHER" id="PTHR21538:SF21">
    <property type="entry name" value="RHOTEKIN-2"/>
    <property type="match status" value="1"/>
</dbReference>
<dbReference type="EMBL" id="LZPO01066397">
    <property type="protein sequence ID" value="OBS70168.1"/>
    <property type="molecule type" value="Genomic_DNA"/>
</dbReference>
<dbReference type="STRING" id="56216.A0A1A6GV03"/>
<dbReference type="GO" id="GO:0030097">
    <property type="term" value="P:hemopoiesis"/>
    <property type="evidence" value="ECO:0007669"/>
    <property type="project" value="TreeGrafter"/>
</dbReference>
<dbReference type="InterPro" id="IPR011072">
    <property type="entry name" value="HR1_rho-bd"/>
</dbReference>
<feature type="non-terminal residue" evidence="5">
    <location>
        <position position="73"/>
    </location>
</feature>
<evidence type="ECO:0000256" key="2">
    <source>
        <dbReference type="PROSITE-ProRule" id="PRU01207"/>
    </source>
</evidence>
<comment type="caution">
    <text evidence="5">The sequence shown here is derived from an EMBL/GenBank/DDBJ whole genome shotgun (WGS) entry which is preliminary data.</text>
</comment>
<proteinExistence type="predicted"/>
<dbReference type="PANTHER" id="PTHR21538">
    <property type="entry name" value="ANILLIN/RHOTEKIN RTKN"/>
    <property type="match status" value="1"/>
</dbReference>
<dbReference type="AlphaFoldDB" id="A0A1A6GV03"/>
<gene>
    <name evidence="5" type="ORF">A6R68_01292</name>
</gene>
<dbReference type="SUPFAM" id="SSF46585">
    <property type="entry name" value="HR1 repeat"/>
    <property type="match status" value="1"/>
</dbReference>
<dbReference type="OrthoDB" id="5817051at2759"/>
<dbReference type="PROSITE" id="PS51860">
    <property type="entry name" value="REM_1"/>
    <property type="match status" value="1"/>
</dbReference>
<accession>A0A1A6GV03</accession>
<keyword evidence="6" id="KW-1185">Reference proteome</keyword>
<feature type="coiled-coil region" evidence="3">
    <location>
        <begin position="46"/>
        <end position="73"/>
    </location>
</feature>
<keyword evidence="1 2" id="KW-0175">Coiled coil</keyword>
<dbReference type="GO" id="GO:0008284">
    <property type="term" value="P:positive regulation of cell population proliferation"/>
    <property type="evidence" value="ECO:0007669"/>
    <property type="project" value="TreeGrafter"/>
</dbReference>
<dbReference type="Proteomes" id="UP000092124">
    <property type="component" value="Unassembled WGS sequence"/>
</dbReference>
<organism evidence="5 6">
    <name type="scientific">Neotoma lepida</name>
    <name type="common">Desert woodrat</name>
    <dbReference type="NCBI Taxonomy" id="56216"/>
    <lineage>
        <taxon>Eukaryota</taxon>
        <taxon>Metazoa</taxon>
        <taxon>Chordata</taxon>
        <taxon>Craniata</taxon>
        <taxon>Vertebrata</taxon>
        <taxon>Euteleostomi</taxon>
        <taxon>Mammalia</taxon>
        <taxon>Eutheria</taxon>
        <taxon>Euarchontoglires</taxon>
        <taxon>Glires</taxon>
        <taxon>Rodentia</taxon>
        <taxon>Myomorpha</taxon>
        <taxon>Muroidea</taxon>
        <taxon>Cricetidae</taxon>
        <taxon>Neotominae</taxon>
        <taxon>Neotoma</taxon>
    </lineage>
</organism>
<evidence type="ECO:0000259" key="4">
    <source>
        <dbReference type="PROSITE" id="PS51860"/>
    </source>
</evidence>
<dbReference type="InterPro" id="IPR036274">
    <property type="entry name" value="HR1_rpt_sf"/>
</dbReference>
<reference evidence="5 6" key="1">
    <citation type="submission" date="2016-06" db="EMBL/GenBank/DDBJ databases">
        <title>The Draft Genome Sequence and Annotation of the Desert Woodrat Neotoma lepida.</title>
        <authorList>
            <person name="Campbell M."/>
            <person name="Oakeson K.F."/>
            <person name="Yandell M."/>
            <person name="Halpert J.R."/>
            <person name="Dearing D."/>
        </authorList>
    </citation>
    <scope>NUCLEOTIDE SEQUENCE [LARGE SCALE GENOMIC DNA]</scope>
    <source>
        <strain evidence="5">417</strain>
        <tissue evidence="5">Liver</tissue>
    </source>
</reference>
<protein>
    <recommendedName>
        <fullName evidence="4">REM-1 domain-containing protein</fullName>
    </recommendedName>
</protein>
<evidence type="ECO:0000256" key="3">
    <source>
        <dbReference type="SAM" id="Coils"/>
    </source>
</evidence>
<dbReference type="Gene3D" id="1.10.287.160">
    <property type="entry name" value="HR1 repeat"/>
    <property type="match status" value="1"/>
</dbReference>
<evidence type="ECO:0000313" key="6">
    <source>
        <dbReference type="Proteomes" id="UP000092124"/>
    </source>
</evidence>
<evidence type="ECO:0000256" key="1">
    <source>
        <dbReference type="ARBA" id="ARBA00023054"/>
    </source>
</evidence>
<evidence type="ECO:0000313" key="5">
    <source>
        <dbReference type="EMBL" id="OBS70168.1"/>
    </source>
</evidence>
<name>A0A1A6GV03_NEOLE</name>
<dbReference type="GO" id="GO:0007165">
    <property type="term" value="P:signal transduction"/>
    <property type="evidence" value="ECO:0007669"/>
    <property type="project" value="InterPro"/>
</dbReference>
<dbReference type="InterPro" id="IPR051364">
    <property type="entry name" value="Cytokinesis/Rho-signaling"/>
</dbReference>
<sequence>MYSSLFYLDCSIREKIDLETRMREGIWKLLSLSTKKDQVLHAVKNLLVCNARIEAYTAELQKLQEQIANRTGR</sequence>
<feature type="domain" description="REM-1" evidence="4">
    <location>
        <begin position="1"/>
        <end position="69"/>
    </location>
</feature>
<dbReference type="SMART" id="SM00742">
    <property type="entry name" value="Hr1"/>
    <property type="match status" value="1"/>
</dbReference>